<keyword evidence="1" id="KW-0732">Signal</keyword>
<name>A0AAD7HZH0_9AGAR</name>
<dbReference type="AlphaFoldDB" id="A0AAD7HZH0"/>
<evidence type="ECO:0008006" key="4">
    <source>
        <dbReference type="Google" id="ProtNLM"/>
    </source>
</evidence>
<reference evidence="2" key="1">
    <citation type="submission" date="2023-03" db="EMBL/GenBank/DDBJ databases">
        <title>Massive genome expansion in bonnet fungi (Mycena s.s.) driven by repeated elements and novel gene families across ecological guilds.</title>
        <authorList>
            <consortium name="Lawrence Berkeley National Laboratory"/>
            <person name="Harder C.B."/>
            <person name="Miyauchi S."/>
            <person name="Viragh M."/>
            <person name="Kuo A."/>
            <person name="Thoen E."/>
            <person name="Andreopoulos B."/>
            <person name="Lu D."/>
            <person name="Skrede I."/>
            <person name="Drula E."/>
            <person name="Henrissat B."/>
            <person name="Morin E."/>
            <person name="Kohler A."/>
            <person name="Barry K."/>
            <person name="LaButti K."/>
            <person name="Morin E."/>
            <person name="Salamov A."/>
            <person name="Lipzen A."/>
            <person name="Mereny Z."/>
            <person name="Hegedus B."/>
            <person name="Baldrian P."/>
            <person name="Stursova M."/>
            <person name="Weitz H."/>
            <person name="Taylor A."/>
            <person name="Grigoriev I.V."/>
            <person name="Nagy L.G."/>
            <person name="Martin F."/>
            <person name="Kauserud H."/>
        </authorList>
    </citation>
    <scope>NUCLEOTIDE SEQUENCE</scope>
    <source>
        <strain evidence="2">CBHHK188m</strain>
    </source>
</reference>
<feature type="chain" id="PRO_5041940828" description="Secreted protein" evidence="1">
    <location>
        <begin position="22"/>
        <end position="103"/>
    </location>
</feature>
<proteinExistence type="predicted"/>
<evidence type="ECO:0000313" key="3">
    <source>
        <dbReference type="Proteomes" id="UP001215280"/>
    </source>
</evidence>
<organism evidence="2 3">
    <name type="scientific">Mycena maculata</name>
    <dbReference type="NCBI Taxonomy" id="230809"/>
    <lineage>
        <taxon>Eukaryota</taxon>
        <taxon>Fungi</taxon>
        <taxon>Dikarya</taxon>
        <taxon>Basidiomycota</taxon>
        <taxon>Agaricomycotina</taxon>
        <taxon>Agaricomycetes</taxon>
        <taxon>Agaricomycetidae</taxon>
        <taxon>Agaricales</taxon>
        <taxon>Marasmiineae</taxon>
        <taxon>Mycenaceae</taxon>
        <taxon>Mycena</taxon>
    </lineage>
</organism>
<accession>A0AAD7HZH0</accession>
<keyword evidence="3" id="KW-1185">Reference proteome</keyword>
<dbReference type="EMBL" id="JARJLG010000187">
    <property type="protein sequence ID" value="KAJ7730869.1"/>
    <property type="molecule type" value="Genomic_DNA"/>
</dbReference>
<gene>
    <name evidence="2" type="ORF">DFH07DRAFT_848207</name>
</gene>
<feature type="signal peptide" evidence="1">
    <location>
        <begin position="1"/>
        <end position="21"/>
    </location>
</feature>
<comment type="caution">
    <text evidence="2">The sequence shown here is derived from an EMBL/GenBank/DDBJ whole genome shotgun (WGS) entry which is preliminary data.</text>
</comment>
<sequence>MGSNFPWLGWLSTLLSPNVHADLHAAHSEVLHLVLLDMMVRVVRAFILHSEISANLPNRNVALPEIRPQGPEPIRSVLEPLPDTAVLEYSGVGTSILWNQFLD</sequence>
<feature type="non-terminal residue" evidence="2">
    <location>
        <position position="1"/>
    </location>
</feature>
<protein>
    <recommendedName>
        <fullName evidence="4">Secreted protein</fullName>
    </recommendedName>
</protein>
<evidence type="ECO:0000256" key="1">
    <source>
        <dbReference type="SAM" id="SignalP"/>
    </source>
</evidence>
<evidence type="ECO:0000313" key="2">
    <source>
        <dbReference type="EMBL" id="KAJ7730869.1"/>
    </source>
</evidence>
<dbReference type="Proteomes" id="UP001215280">
    <property type="component" value="Unassembled WGS sequence"/>
</dbReference>